<feature type="region of interest" description="Disordered" evidence="1">
    <location>
        <begin position="172"/>
        <end position="217"/>
    </location>
</feature>
<feature type="compositionally biased region" description="Acidic residues" evidence="1">
    <location>
        <begin position="176"/>
        <end position="192"/>
    </location>
</feature>
<accession>A0A218Z384</accession>
<proteinExistence type="predicted"/>
<comment type="caution">
    <text evidence="2">The sequence shown here is derived from an EMBL/GenBank/DDBJ whole genome shotgun (WGS) entry which is preliminary data.</text>
</comment>
<gene>
    <name evidence="2" type="ORF">B2J93_2418</name>
</gene>
<evidence type="ECO:0000313" key="3">
    <source>
        <dbReference type="Proteomes" id="UP000242519"/>
    </source>
</evidence>
<reference evidence="2 3" key="1">
    <citation type="submission" date="2017-04" db="EMBL/GenBank/DDBJ databases">
        <title>Draft genome sequence of Marssonina coronaria NL1: causal agent of apple blotch.</title>
        <authorList>
            <person name="Cheng Q."/>
        </authorList>
    </citation>
    <scope>NUCLEOTIDE SEQUENCE [LARGE SCALE GENOMIC DNA]</scope>
    <source>
        <strain evidence="2 3">NL1</strain>
    </source>
</reference>
<name>A0A218Z384_9HELO</name>
<dbReference type="InParanoid" id="A0A218Z384"/>
<feature type="region of interest" description="Disordered" evidence="1">
    <location>
        <begin position="265"/>
        <end position="291"/>
    </location>
</feature>
<organism evidence="2 3">
    <name type="scientific">Diplocarpon coronariae</name>
    <dbReference type="NCBI Taxonomy" id="2795749"/>
    <lineage>
        <taxon>Eukaryota</taxon>
        <taxon>Fungi</taxon>
        <taxon>Dikarya</taxon>
        <taxon>Ascomycota</taxon>
        <taxon>Pezizomycotina</taxon>
        <taxon>Leotiomycetes</taxon>
        <taxon>Helotiales</taxon>
        <taxon>Drepanopezizaceae</taxon>
        <taxon>Diplocarpon</taxon>
    </lineage>
</organism>
<dbReference type="Proteomes" id="UP000242519">
    <property type="component" value="Unassembled WGS sequence"/>
</dbReference>
<dbReference type="OrthoDB" id="3561139at2759"/>
<dbReference type="AlphaFoldDB" id="A0A218Z384"/>
<evidence type="ECO:0000313" key="2">
    <source>
        <dbReference type="EMBL" id="OWP01705.1"/>
    </source>
</evidence>
<keyword evidence="3" id="KW-1185">Reference proteome</keyword>
<dbReference type="EMBL" id="MZNU01000261">
    <property type="protein sequence ID" value="OWP01705.1"/>
    <property type="molecule type" value="Genomic_DNA"/>
</dbReference>
<feature type="compositionally biased region" description="Basic and acidic residues" evidence="1">
    <location>
        <begin position="205"/>
        <end position="217"/>
    </location>
</feature>
<evidence type="ECO:0000256" key="1">
    <source>
        <dbReference type="SAM" id="MobiDB-lite"/>
    </source>
</evidence>
<sequence length="333" mass="38806">MPLFNKLRALAKKKARSFGLEADTLPKSPTSSCMGTRPQCRMYLDLPRTIRRRYPIAPGPSLDKLRREEMARTSWEVSWGVVDELEFGDWSIVKWVTSYDPIYSVYDIIELAQEYLTLREDHFIFENQEDLLMQTLDTMLATYPLGHRIRDTLQHCSVMDRWKSISRSRRTLEWDGSTDDEDESDGEEDWDTAGDSTVGHNGPESTDHADTHHDGSTYQERIREAINTFERQDPNQDMLDVKSVAITEDVMKTWPVPFTMGSELEADSGYASDPESTPRSPLPTRKKKKRTFRRSIYNQEWQDLIRSHQECKYQGTYVVCTKNESEKWIPERD</sequence>
<protein>
    <submittedName>
        <fullName evidence="2">Squalene-hopene cyclase</fullName>
    </submittedName>
</protein>